<dbReference type="InterPro" id="IPR011060">
    <property type="entry name" value="RibuloseP-bd_barrel"/>
</dbReference>
<dbReference type="InterPro" id="IPR023016">
    <property type="entry name" value="HisA/PriA"/>
</dbReference>
<comment type="catalytic activity">
    <reaction evidence="1 9 11">
        <text>1-(5-phospho-beta-D-ribosyl)-5-[(5-phospho-beta-D-ribosylamino)methylideneamino]imidazole-4-carboxamide = 5-[(5-phospho-1-deoxy-D-ribulos-1-ylimino)methylamino]-1-(5-phospho-beta-D-ribosyl)imidazole-4-carboxamide</text>
        <dbReference type="Rhea" id="RHEA:15469"/>
        <dbReference type="ChEBI" id="CHEBI:58435"/>
        <dbReference type="ChEBI" id="CHEBI:58525"/>
        <dbReference type="EC" id="5.3.1.16"/>
    </reaction>
</comment>
<dbReference type="EC" id="5.3.1.16" evidence="9 11"/>
<keyword evidence="7 9" id="KW-0368">Histidine biosynthesis</keyword>
<dbReference type="EMBL" id="QMPZ01000042">
    <property type="protein sequence ID" value="RLE09516.1"/>
    <property type="molecule type" value="Genomic_DNA"/>
</dbReference>
<evidence type="ECO:0000313" key="13">
    <source>
        <dbReference type="Proteomes" id="UP000279422"/>
    </source>
</evidence>
<name>A0A497E508_UNCAE</name>
<dbReference type="Gene3D" id="3.20.20.70">
    <property type="entry name" value="Aldolase class I"/>
    <property type="match status" value="1"/>
</dbReference>
<keyword evidence="8 9" id="KW-0413">Isomerase</keyword>
<dbReference type="Pfam" id="PF00977">
    <property type="entry name" value="His_biosynth"/>
    <property type="match status" value="1"/>
</dbReference>
<evidence type="ECO:0000256" key="4">
    <source>
        <dbReference type="ARBA" id="ARBA00009667"/>
    </source>
</evidence>
<dbReference type="GO" id="GO:0003949">
    <property type="term" value="F:1-(5-phosphoribosyl)-5-[(5-phosphoribosylamino)methylideneamino]imidazole-4-carboxamide isomerase activity"/>
    <property type="evidence" value="ECO:0007669"/>
    <property type="project" value="UniProtKB-UniRule"/>
</dbReference>
<keyword evidence="5 9" id="KW-0963">Cytoplasm</keyword>
<evidence type="ECO:0000256" key="2">
    <source>
        <dbReference type="ARBA" id="ARBA00004496"/>
    </source>
</evidence>
<dbReference type="HAMAP" id="MF_01014">
    <property type="entry name" value="HisA"/>
    <property type="match status" value="1"/>
</dbReference>
<keyword evidence="6 9" id="KW-0028">Amino-acid biosynthesis</keyword>
<dbReference type="PANTHER" id="PTHR43090:SF2">
    <property type="entry name" value="1-(5-PHOSPHORIBOSYL)-5-[(5-PHOSPHORIBOSYLAMINO)METHYLIDENEAMINO] IMIDAZOLE-4-CARBOXAMIDE ISOMERASE"/>
    <property type="match status" value="1"/>
</dbReference>
<dbReference type="GO" id="GO:0005737">
    <property type="term" value="C:cytoplasm"/>
    <property type="evidence" value="ECO:0007669"/>
    <property type="project" value="UniProtKB-SubCell"/>
</dbReference>
<dbReference type="SUPFAM" id="SSF51366">
    <property type="entry name" value="Ribulose-phoshate binding barrel"/>
    <property type="match status" value="1"/>
</dbReference>
<dbReference type="FunFam" id="3.20.20.70:FF:000009">
    <property type="entry name" value="1-(5-phosphoribosyl)-5-[(5-phosphoribosylamino)methylideneamino] imidazole-4-carboxamide isomerase"/>
    <property type="match status" value="1"/>
</dbReference>
<dbReference type="CDD" id="cd04732">
    <property type="entry name" value="HisA"/>
    <property type="match status" value="1"/>
</dbReference>
<evidence type="ECO:0000256" key="8">
    <source>
        <dbReference type="ARBA" id="ARBA00023235"/>
    </source>
</evidence>
<comment type="caution">
    <text evidence="12">The sequence shown here is derived from an EMBL/GenBank/DDBJ whole genome shotgun (WGS) entry which is preliminary data.</text>
</comment>
<dbReference type="GO" id="GO:0000105">
    <property type="term" value="P:L-histidine biosynthetic process"/>
    <property type="evidence" value="ECO:0007669"/>
    <property type="project" value="UniProtKB-UniRule"/>
</dbReference>
<dbReference type="InterPro" id="IPR013785">
    <property type="entry name" value="Aldolase_TIM"/>
</dbReference>
<protein>
    <recommendedName>
        <fullName evidence="9 11">1-(5-phosphoribosyl)-5-[(5-phosphoribosylamino)methylideneamino] imidazole-4-carboxamide isomerase</fullName>
        <ecNumber evidence="9 11">5.3.1.16</ecNumber>
    </recommendedName>
    <alternativeName>
        <fullName evidence="9">Phosphoribosylformimino-5-aminoimidazole carboxamide ribotide isomerase</fullName>
    </alternativeName>
</protein>
<evidence type="ECO:0000256" key="5">
    <source>
        <dbReference type="ARBA" id="ARBA00022490"/>
    </source>
</evidence>
<dbReference type="PANTHER" id="PTHR43090">
    <property type="entry name" value="1-(5-PHOSPHORIBOSYL)-5-[(5-PHOSPHORIBOSYLAMINO)METHYLIDENEAMINO] IMIDAZOLE-4-CARBOXAMIDE ISOMERASE"/>
    <property type="match status" value="1"/>
</dbReference>
<proteinExistence type="inferred from homology"/>
<evidence type="ECO:0000256" key="10">
    <source>
        <dbReference type="RuleBase" id="RU003657"/>
    </source>
</evidence>
<dbReference type="InterPro" id="IPR044524">
    <property type="entry name" value="Isoase_HisA-like"/>
</dbReference>
<reference evidence="12 13" key="1">
    <citation type="submission" date="2018-06" db="EMBL/GenBank/DDBJ databases">
        <title>Extensive metabolic versatility and redundancy in microbially diverse, dynamic hydrothermal sediments.</title>
        <authorList>
            <person name="Dombrowski N."/>
            <person name="Teske A."/>
            <person name="Baker B.J."/>
        </authorList>
    </citation>
    <scope>NUCLEOTIDE SEQUENCE [LARGE SCALE GENOMIC DNA]</scope>
    <source>
        <strain evidence="12">B47_G16</strain>
    </source>
</reference>
<evidence type="ECO:0000256" key="6">
    <source>
        <dbReference type="ARBA" id="ARBA00022605"/>
    </source>
</evidence>
<gene>
    <name evidence="9 12" type="primary">hisA</name>
    <name evidence="12" type="ORF">DRJ00_04020</name>
</gene>
<evidence type="ECO:0000256" key="11">
    <source>
        <dbReference type="RuleBase" id="RU003658"/>
    </source>
</evidence>
<organism evidence="12 13">
    <name type="scientific">Aerophobetes bacterium</name>
    <dbReference type="NCBI Taxonomy" id="2030807"/>
    <lineage>
        <taxon>Bacteria</taxon>
        <taxon>Candidatus Aerophobota</taxon>
    </lineage>
</organism>
<comment type="similarity">
    <text evidence="4 9 10">Belongs to the HisA/HisF family.</text>
</comment>
<dbReference type="AlphaFoldDB" id="A0A497E508"/>
<accession>A0A497E508</accession>
<feature type="active site" description="Proton donor" evidence="9">
    <location>
        <position position="128"/>
    </location>
</feature>
<evidence type="ECO:0000256" key="1">
    <source>
        <dbReference type="ARBA" id="ARBA00000901"/>
    </source>
</evidence>
<dbReference type="Proteomes" id="UP000279422">
    <property type="component" value="Unassembled WGS sequence"/>
</dbReference>
<dbReference type="UniPathway" id="UPA00031">
    <property type="reaction ID" value="UER00009"/>
</dbReference>
<dbReference type="GO" id="GO:0000162">
    <property type="term" value="P:L-tryptophan biosynthetic process"/>
    <property type="evidence" value="ECO:0007669"/>
    <property type="project" value="TreeGrafter"/>
</dbReference>
<dbReference type="InterPro" id="IPR006063">
    <property type="entry name" value="HisA_bact_arch"/>
</dbReference>
<feature type="active site" description="Proton acceptor" evidence="9">
    <location>
        <position position="8"/>
    </location>
</feature>
<sequence length="242" mass="26919">MLIIPAIDLRGGKCVRLWQGRKDRQSIYSHDPLSVAKVWKEKGARRLHIVDLDGAFEGRPVNLKLVERISKELNIPVELGGGIRDLPTLKEIFERGIDYAILGSKALSLKFMEKACQKFGDKIIVSIDVRDGKVAIEGWEKQTDIQAKDLAKDLTEVGVRTMIFTDITRDGTMRGVNIKAVRDFVESVDVDVIVSGGISSLEDVKKVFKLNNPRIKGTVIGKALYTGMIRLEDAMKVVKSEG</sequence>
<comment type="pathway">
    <text evidence="3 9 11">Amino-acid biosynthesis; L-histidine biosynthesis; L-histidine from 5-phospho-alpha-D-ribose 1-diphosphate: step 4/9.</text>
</comment>
<evidence type="ECO:0000256" key="7">
    <source>
        <dbReference type="ARBA" id="ARBA00023102"/>
    </source>
</evidence>
<comment type="subcellular location">
    <subcellularLocation>
        <location evidence="2 9 11">Cytoplasm</location>
    </subcellularLocation>
</comment>
<evidence type="ECO:0000256" key="3">
    <source>
        <dbReference type="ARBA" id="ARBA00005133"/>
    </source>
</evidence>
<evidence type="ECO:0000313" key="12">
    <source>
        <dbReference type="EMBL" id="RLE09516.1"/>
    </source>
</evidence>
<dbReference type="InterPro" id="IPR006062">
    <property type="entry name" value="His_biosynth"/>
</dbReference>
<evidence type="ECO:0000256" key="9">
    <source>
        <dbReference type="HAMAP-Rule" id="MF_01014"/>
    </source>
</evidence>
<dbReference type="NCBIfam" id="TIGR00007">
    <property type="entry name" value="1-(5-phosphoribosyl)-5-[(5-phosphoribosylamino)methylideneamino]imidazole-4-carboxamide isomerase"/>
    <property type="match status" value="1"/>
</dbReference>